<name>A0ABS9KA81_9BACT</name>
<reference evidence="3" key="1">
    <citation type="submission" date="2022-01" db="EMBL/GenBank/DDBJ databases">
        <authorList>
            <person name="Wang Y."/>
        </authorList>
    </citation>
    <scope>NUCLEOTIDE SEQUENCE</scope>
    <source>
        <strain evidence="3">WB101</strain>
    </source>
</reference>
<feature type="chain" id="PRO_5045915621" evidence="1">
    <location>
        <begin position="28"/>
        <end position="258"/>
    </location>
</feature>
<feature type="signal peptide" evidence="1">
    <location>
        <begin position="1"/>
        <end position="27"/>
    </location>
</feature>
<gene>
    <name evidence="3" type="ORF">L6773_04210</name>
</gene>
<proteinExistence type="predicted"/>
<feature type="domain" description="3-keto-alpha-glucoside-1,2-lyase/3-keto-2-hydroxy-glucal hydratase" evidence="2">
    <location>
        <begin position="39"/>
        <end position="255"/>
    </location>
</feature>
<evidence type="ECO:0000313" key="4">
    <source>
        <dbReference type="Proteomes" id="UP001165366"/>
    </source>
</evidence>
<dbReference type="EMBL" id="JAKLWS010000003">
    <property type="protein sequence ID" value="MCG2587756.1"/>
    <property type="molecule type" value="Genomic_DNA"/>
</dbReference>
<organism evidence="3 4">
    <name type="scientific">Rhodohalobacter sulfatireducens</name>
    <dbReference type="NCBI Taxonomy" id="2911366"/>
    <lineage>
        <taxon>Bacteria</taxon>
        <taxon>Pseudomonadati</taxon>
        <taxon>Balneolota</taxon>
        <taxon>Balneolia</taxon>
        <taxon>Balneolales</taxon>
        <taxon>Balneolaceae</taxon>
        <taxon>Rhodohalobacter</taxon>
    </lineage>
</organism>
<keyword evidence="1" id="KW-0732">Signal</keyword>
<dbReference type="Pfam" id="PF06439">
    <property type="entry name" value="3keto-disac_hyd"/>
    <property type="match status" value="1"/>
</dbReference>
<protein>
    <submittedName>
        <fullName evidence="3">DUF1080 domain-containing protein</fullName>
    </submittedName>
</protein>
<dbReference type="Proteomes" id="UP001165366">
    <property type="component" value="Unassembled WGS sequence"/>
</dbReference>
<dbReference type="InterPro" id="IPR010496">
    <property type="entry name" value="AL/BT2_dom"/>
</dbReference>
<evidence type="ECO:0000313" key="3">
    <source>
        <dbReference type="EMBL" id="MCG2587756.1"/>
    </source>
</evidence>
<evidence type="ECO:0000259" key="2">
    <source>
        <dbReference type="Pfam" id="PF06439"/>
    </source>
</evidence>
<accession>A0ABS9KA81</accession>
<sequence>MKALPNPTNIIISLCTASLLIFVFAFTSTPSDETIAQNEWVTLFNGEDLSGWMIPEGDNGHWRVVDGVIDYDAMSEAEGDKALWSDQEYEDFVLKVDWRITETPYTNPNVPIVLPDGSHKLDENGEVIRMAVPDSDSGIYIRGTSKAQVNIWNWPIGSGEVYGYRMDSSMPRAVRAGVTPSINADNNIGEWNTFIITVEDEYLTVELNGHKVLDHAHLPGLPESGKIALQHHGSQNESGEWVSPPSLVQFKNISIMEL</sequence>
<reference evidence="3" key="2">
    <citation type="submission" date="2024-05" db="EMBL/GenBank/DDBJ databases">
        <title>Rhodohalobacter halophilus gen. nov., sp. nov., a moderately halophilic member of the family Balneolaceae.</title>
        <authorList>
            <person name="Xia J."/>
        </authorList>
    </citation>
    <scope>NUCLEOTIDE SEQUENCE</scope>
    <source>
        <strain evidence="3">WB101</strain>
    </source>
</reference>
<comment type="caution">
    <text evidence="3">The sequence shown here is derived from an EMBL/GenBank/DDBJ whole genome shotgun (WGS) entry which is preliminary data.</text>
</comment>
<keyword evidence="4" id="KW-1185">Reference proteome</keyword>
<dbReference type="Gene3D" id="2.60.120.560">
    <property type="entry name" value="Exo-inulinase, domain 1"/>
    <property type="match status" value="1"/>
</dbReference>
<dbReference type="RefSeq" id="WP_237852599.1">
    <property type="nucleotide sequence ID" value="NZ_JAKLWS010000003.1"/>
</dbReference>
<evidence type="ECO:0000256" key="1">
    <source>
        <dbReference type="SAM" id="SignalP"/>
    </source>
</evidence>